<dbReference type="RefSeq" id="WP_130305236.1">
    <property type="nucleotide sequence ID" value="NZ_SHKO01000005.1"/>
</dbReference>
<evidence type="ECO:0000259" key="1">
    <source>
        <dbReference type="Pfam" id="PF06527"/>
    </source>
</evidence>
<organism evidence="2 3">
    <name type="scientific">Advenella incenata</name>
    <dbReference type="NCBI Taxonomy" id="267800"/>
    <lineage>
        <taxon>Bacteria</taxon>
        <taxon>Pseudomonadati</taxon>
        <taxon>Pseudomonadota</taxon>
        <taxon>Betaproteobacteria</taxon>
        <taxon>Burkholderiales</taxon>
        <taxon>Alcaligenaceae</taxon>
    </lineage>
</organism>
<dbReference type="InterPro" id="IPR009492">
    <property type="entry name" value="TniQ"/>
</dbReference>
<evidence type="ECO:0000313" key="2">
    <source>
        <dbReference type="EMBL" id="RZT91732.1"/>
    </source>
</evidence>
<dbReference type="OrthoDB" id="9036115at2"/>
<dbReference type="AlphaFoldDB" id="A0A4Q7VAH0"/>
<sequence length="296" mass="34625">MTSRNLLFVPNLILEESLTSYIARLCQMHSVHPRVLVKGLSIERKDDYDLDVWPCDLLQITRGTRLTKEQILFLTMRFFHVRQQNLTGLFLNVDRGTGYYKYCPRCLETDVVPYWRWTWRLKHFEICPQHKIKLLDSCHSCGRRVNIKKNSDRRYYGVDDGMILEFCSQCRTALSEVAGTTIQSKRLGRYLNLQNKITGACLRGAFKVKGFNHTFPLKYLPIFLVLSLYDSGDYTVSEMWKNYEFALKKIGLRKSRELAYLVDLPLNKVPLQNSGALFDLYSFGLKKHWLRSVGKD</sequence>
<gene>
    <name evidence="2" type="ORF">EV681_4492</name>
</gene>
<name>A0A4Q7VAH0_9BURK</name>
<protein>
    <submittedName>
        <fullName evidence="2">TniQ protein</fullName>
    </submittedName>
</protein>
<proteinExistence type="predicted"/>
<keyword evidence="3" id="KW-1185">Reference proteome</keyword>
<accession>A0A4Q7VAH0</accession>
<evidence type="ECO:0000313" key="3">
    <source>
        <dbReference type="Proteomes" id="UP000293398"/>
    </source>
</evidence>
<dbReference type="Proteomes" id="UP000293398">
    <property type="component" value="Unassembled WGS sequence"/>
</dbReference>
<feature type="domain" description="TniQ" evidence="1">
    <location>
        <begin position="9"/>
        <end position="134"/>
    </location>
</feature>
<dbReference type="EMBL" id="SHKO01000005">
    <property type="protein sequence ID" value="RZT91732.1"/>
    <property type="molecule type" value="Genomic_DNA"/>
</dbReference>
<comment type="caution">
    <text evidence="2">The sequence shown here is derived from an EMBL/GenBank/DDBJ whole genome shotgun (WGS) entry which is preliminary data.</text>
</comment>
<dbReference type="Pfam" id="PF06527">
    <property type="entry name" value="TniQ"/>
    <property type="match status" value="1"/>
</dbReference>
<reference evidence="2 3" key="1">
    <citation type="submission" date="2019-02" db="EMBL/GenBank/DDBJ databases">
        <title>Genomic Encyclopedia of Type Strains, Phase IV (KMG-IV): sequencing the most valuable type-strain genomes for metagenomic binning, comparative biology and taxonomic classification.</title>
        <authorList>
            <person name="Goeker M."/>
        </authorList>
    </citation>
    <scope>NUCLEOTIDE SEQUENCE [LARGE SCALE GENOMIC DNA]</scope>
    <source>
        <strain evidence="2 3">DSM 23814</strain>
    </source>
</reference>